<dbReference type="InterPro" id="IPR019587">
    <property type="entry name" value="Polyketide_cyclase/dehydratase"/>
</dbReference>
<dbReference type="SUPFAM" id="SSF55961">
    <property type="entry name" value="Bet v1-like"/>
    <property type="match status" value="1"/>
</dbReference>
<accession>A0A8H9KQT0</accession>
<reference evidence="5" key="2">
    <citation type="submission" date="2020-09" db="EMBL/GenBank/DDBJ databases">
        <authorList>
            <person name="Sun Q."/>
            <person name="Zhou Y."/>
        </authorList>
    </citation>
    <scope>NUCLEOTIDE SEQUENCE</scope>
    <source>
        <strain evidence="5">CGMCC 1.10749</strain>
    </source>
</reference>
<feature type="compositionally biased region" description="Basic and acidic residues" evidence="3">
    <location>
        <begin position="304"/>
        <end position="317"/>
    </location>
</feature>
<dbReference type="RefSeq" id="WP_198030688.1">
    <property type="nucleotide sequence ID" value="NZ_BMEA01000002.1"/>
</dbReference>
<comment type="similarity">
    <text evidence="1">Belongs to the short-chain dehydrogenases/reductases (SDR) family.</text>
</comment>
<dbReference type="InterPro" id="IPR002347">
    <property type="entry name" value="SDR_fam"/>
</dbReference>
<protein>
    <recommendedName>
        <fullName evidence="4">Ketoreductase domain-containing protein</fullName>
    </recommendedName>
</protein>
<dbReference type="EMBL" id="BMEA01000002">
    <property type="protein sequence ID" value="GGB80487.1"/>
    <property type="molecule type" value="Genomic_DNA"/>
</dbReference>
<dbReference type="Pfam" id="PF00106">
    <property type="entry name" value="adh_short"/>
    <property type="match status" value="1"/>
</dbReference>
<sequence>MTPTAPAPSGAALVTGASSGIGLATAVALARRGWTVVLVGRDQGTLERAQRACERAGGTAVVEVADVRDSDAVRRAFEVADEQPGGLDTVVHSAATLAYGRFEDVPDDVFEAALDTTLLGTTRVCREALRRFRPAGRGRLVVIGSLLGKTAVPGMSSYTTSKWGLHGLVRSLQLENRDVDGIQISLVSPGGVDTPVYQQAGTFLGRHGQPPPPRASAADVADAVLDCLDRPRREVNVGAGNALTVFGFRVLPTVYDRLVGPLMTRIALQPGEGVPDTPGNVLEPRPEGEAVDGGWTPRRTGARGTREMEETMVHETDESSSPQGQPQRRTVAAPAGRVWDVLADGWTYANWVVGTARIRAVDKAWPAPGSRIHHSVGLWPALLSDTTRVEECDAGRRLLLTARGWPLGEARVELVIEPDGPESCTVTITEDAVSGPGTLPPRLVRQAMILPRNHETLKRLAYLAEGAAAPLGDGD</sequence>
<dbReference type="Gene3D" id="3.40.50.720">
    <property type="entry name" value="NAD(P)-binding Rossmann-like Domain"/>
    <property type="match status" value="1"/>
</dbReference>
<evidence type="ECO:0000256" key="3">
    <source>
        <dbReference type="SAM" id="MobiDB-lite"/>
    </source>
</evidence>
<feature type="compositionally biased region" description="Polar residues" evidence="3">
    <location>
        <begin position="319"/>
        <end position="328"/>
    </location>
</feature>
<dbReference type="SMART" id="SM00822">
    <property type="entry name" value="PKS_KR"/>
    <property type="match status" value="1"/>
</dbReference>
<feature type="domain" description="Ketoreductase" evidence="4">
    <location>
        <begin position="10"/>
        <end position="190"/>
    </location>
</feature>
<dbReference type="CDD" id="cd07812">
    <property type="entry name" value="SRPBCC"/>
    <property type="match status" value="1"/>
</dbReference>
<dbReference type="PANTHER" id="PTHR44196:SF1">
    <property type="entry name" value="DEHYDROGENASE_REDUCTASE SDR FAMILY MEMBER 7B"/>
    <property type="match status" value="1"/>
</dbReference>
<dbReference type="AlphaFoldDB" id="A0A8H9KQT0"/>
<dbReference type="Pfam" id="PF10604">
    <property type="entry name" value="Polyketide_cyc2"/>
    <property type="match status" value="1"/>
</dbReference>
<gene>
    <name evidence="5" type="ORF">GCM10011314_20140</name>
</gene>
<comment type="caution">
    <text evidence="5">The sequence shown here is derived from an EMBL/GenBank/DDBJ whole genome shotgun (WGS) entry which is preliminary data.</text>
</comment>
<dbReference type="SUPFAM" id="SSF51735">
    <property type="entry name" value="NAD(P)-binding Rossmann-fold domains"/>
    <property type="match status" value="1"/>
</dbReference>
<reference evidence="5" key="1">
    <citation type="journal article" date="2014" name="Int. J. Syst. Evol. Microbiol.">
        <title>Complete genome sequence of Corynebacterium casei LMG S-19264T (=DSM 44701T), isolated from a smear-ripened cheese.</title>
        <authorList>
            <consortium name="US DOE Joint Genome Institute (JGI-PGF)"/>
            <person name="Walter F."/>
            <person name="Albersmeier A."/>
            <person name="Kalinowski J."/>
            <person name="Ruckert C."/>
        </authorList>
    </citation>
    <scope>NUCLEOTIDE SEQUENCE</scope>
    <source>
        <strain evidence="5">CGMCC 1.10749</strain>
    </source>
</reference>
<dbReference type="PANTHER" id="PTHR44196">
    <property type="entry name" value="DEHYDROGENASE/REDUCTASE SDR FAMILY MEMBER 7B"/>
    <property type="match status" value="1"/>
</dbReference>
<dbReference type="GO" id="GO:0016020">
    <property type="term" value="C:membrane"/>
    <property type="evidence" value="ECO:0007669"/>
    <property type="project" value="TreeGrafter"/>
</dbReference>
<feature type="region of interest" description="Disordered" evidence="3">
    <location>
        <begin position="270"/>
        <end position="331"/>
    </location>
</feature>
<name>A0A8H9KQT0_9MICO</name>
<evidence type="ECO:0000259" key="4">
    <source>
        <dbReference type="SMART" id="SM00822"/>
    </source>
</evidence>
<dbReference type="Proteomes" id="UP000628079">
    <property type="component" value="Unassembled WGS sequence"/>
</dbReference>
<evidence type="ECO:0000256" key="2">
    <source>
        <dbReference type="ARBA" id="ARBA00023002"/>
    </source>
</evidence>
<dbReference type="Gene3D" id="3.30.530.20">
    <property type="match status" value="1"/>
</dbReference>
<dbReference type="PRINTS" id="PR00081">
    <property type="entry name" value="GDHRDH"/>
</dbReference>
<proteinExistence type="inferred from homology"/>
<dbReference type="InterPro" id="IPR036291">
    <property type="entry name" value="NAD(P)-bd_dom_sf"/>
</dbReference>
<dbReference type="GO" id="GO:0016491">
    <property type="term" value="F:oxidoreductase activity"/>
    <property type="evidence" value="ECO:0007669"/>
    <property type="project" value="UniProtKB-KW"/>
</dbReference>
<dbReference type="InterPro" id="IPR020904">
    <property type="entry name" value="Sc_DH/Rdtase_CS"/>
</dbReference>
<evidence type="ECO:0000313" key="5">
    <source>
        <dbReference type="EMBL" id="GGB80487.1"/>
    </source>
</evidence>
<evidence type="ECO:0000313" key="6">
    <source>
        <dbReference type="Proteomes" id="UP000628079"/>
    </source>
</evidence>
<dbReference type="PROSITE" id="PS00061">
    <property type="entry name" value="ADH_SHORT"/>
    <property type="match status" value="1"/>
</dbReference>
<dbReference type="InterPro" id="IPR057326">
    <property type="entry name" value="KR_dom"/>
</dbReference>
<evidence type="ECO:0000256" key="1">
    <source>
        <dbReference type="ARBA" id="ARBA00006484"/>
    </source>
</evidence>
<dbReference type="InterPro" id="IPR023393">
    <property type="entry name" value="START-like_dom_sf"/>
</dbReference>
<organism evidence="5 6">
    <name type="scientific">Knoellia flava</name>
    <dbReference type="NCBI Taxonomy" id="913969"/>
    <lineage>
        <taxon>Bacteria</taxon>
        <taxon>Bacillati</taxon>
        <taxon>Actinomycetota</taxon>
        <taxon>Actinomycetes</taxon>
        <taxon>Micrococcales</taxon>
        <taxon>Intrasporangiaceae</taxon>
        <taxon>Knoellia</taxon>
    </lineage>
</organism>
<keyword evidence="2" id="KW-0560">Oxidoreductase</keyword>